<dbReference type="InterPro" id="IPR036514">
    <property type="entry name" value="SGNH_hydro_sf"/>
</dbReference>
<keyword evidence="10" id="KW-1185">Reference proteome</keyword>
<dbReference type="Pfam" id="PF00657">
    <property type="entry name" value="Lipase_GDSL"/>
    <property type="match status" value="1"/>
</dbReference>
<dbReference type="OrthoDB" id="1600564at2759"/>
<dbReference type="PANTHER" id="PTHR45650">
    <property type="entry name" value="GDSL-LIKE LIPASE/ACYLHYDROLASE-RELATED"/>
    <property type="match status" value="1"/>
</dbReference>
<evidence type="ECO:0000256" key="6">
    <source>
        <dbReference type="ARBA" id="ARBA00022963"/>
    </source>
</evidence>
<sequence length="369" mass="40352">MVLMMKWIVKMIVATLLVAVLLSSSSEVVEGAPQVPCYFIFGDSLVDNGNNNNLNSLAKANYLPYGIDFGGPTGRFSNGKTTVDVITELLGFDGYIPPFSSASEQEILKGVNYASAAAGIREETGRQLGDRISFSGQVQNYQKTVAQLVNILGDENQAANYLSKCIYSIGLGSNDYLNNYFMPQLYSSSREYTPQQYADNLLQAYAQQLRILYNYGARKMALFGVGQIGCSPNELAQNSPDGTTCVEKINSANQIFNNGLKSLVDQLNNQLPDARFTYINTYGVFQDIISNPASYGFRVTNAGCCGIGRNNGQITCLPLQPACGNRREYVFWDAFHPTDAANTIIGRRAYSAQSSSDAYPIDINRLASL</sequence>
<dbReference type="GO" id="GO:0016042">
    <property type="term" value="P:lipid catabolic process"/>
    <property type="evidence" value="ECO:0007669"/>
    <property type="project" value="UniProtKB-KW"/>
</dbReference>
<dbReference type="FunFam" id="3.40.50.1110:FF:000003">
    <property type="entry name" value="GDSL esterase/lipase APG"/>
    <property type="match status" value="1"/>
</dbReference>
<dbReference type="GO" id="GO:0016788">
    <property type="term" value="F:hydrolase activity, acting on ester bonds"/>
    <property type="evidence" value="ECO:0007669"/>
    <property type="project" value="InterPro"/>
</dbReference>
<dbReference type="InterPro" id="IPR035669">
    <property type="entry name" value="SGNH_plant_lipase-like"/>
</dbReference>
<accession>A0A444WX35</accession>
<evidence type="ECO:0000256" key="4">
    <source>
        <dbReference type="ARBA" id="ARBA00022729"/>
    </source>
</evidence>
<comment type="caution">
    <text evidence="9">The sequence shown here is derived from an EMBL/GenBank/DDBJ whole genome shotgun (WGS) entry which is preliminary data.</text>
</comment>
<dbReference type="Gene3D" id="3.40.50.1110">
    <property type="entry name" value="SGNH hydrolase"/>
    <property type="match status" value="1"/>
</dbReference>
<dbReference type="InterPro" id="IPR001087">
    <property type="entry name" value="GDSL"/>
</dbReference>
<dbReference type="AlphaFoldDB" id="A0A444WX35"/>
<keyword evidence="7" id="KW-0443">Lipid metabolism</keyword>
<gene>
    <name evidence="9" type="ORF">Ahy_B10g100545</name>
</gene>
<evidence type="ECO:0000256" key="2">
    <source>
        <dbReference type="ARBA" id="ARBA00008668"/>
    </source>
</evidence>
<evidence type="ECO:0000256" key="5">
    <source>
        <dbReference type="ARBA" id="ARBA00022801"/>
    </source>
</evidence>
<keyword evidence="6" id="KW-0442">Lipid degradation</keyword>
<dbReference type="EMBL" id="SDMP01000020">
    <property type="protein sequence ID" value="RYQ81960.1"/>
    <property type="molecule type" value="Genomic_DNA"/>
</dbReference>
<dbReference type="STRING" id="3818.A0A444WX35"/>
<dbReference type="GO" id="GO:0005576">
    <property type="term" value="C:extracellular region"/>
    <property type="evidence" value="ECO:0007669"/>
    <property type="project" value="UniProtKB-SubCell"/>
</dbReference>
<comment type="similarity">
    <text evidence="2">Belongs to the 'GDSL' lipolytic enzyme family.</text>
</comment>
<name>A0A444WX35_ARAHY</name>
<dbReference type="Gramene" id="arahy.Tifrunner.gnm2.ann2.Ah20g030300.1">
    <property type="protein sequence ID" value="arahy.Tifrunner.gnm2.ann2.Ah20g030300.1-CDS"/>
    <property type="gene ID" value="arahy.Tifrunner.gnm2.ann2.Ah20g030300"/>
</dbReference>
<evidence type="ECO:0000256" key="8">
    <source>
        <dbReference type="SAM" id="SignalP"/>
    </source>
</evidence>
<dbReference type="SUPFAM" id="SSF52266">
    <property type="entry name" value="SGNH hydrolase"/>
    <property type="match status" value="1"/>
</dbReference>
<evidence type="ECO:0000313" key="9">
    <source>
        <dbReference type="EMBL" id="RYQ81960.1"/>
    </source>
</evidence>
<dbReference type="InterPro" id="IPR051238">
    <property type="entry name" value="GDSL_esterase/lipase"/>
</dbReference>
<dbReference type="CDD" id="cd01837">
    <property type="entry name" value="SGNH_plant_lipase_like"/>
    <property type="match status" value="1"/>
</dbReference>
<feature type="signal peptide" evidence="8">
    <location>
        <begin position="1"/>
        <end position="31"/>
    </location>
</feature>
<keyword evidence="3" id="KW-0964">Secreted</keyword>
<evidence type="ECO:0000256" key="1">
    <source>
        <dbReference type="ARBA" id="ARBA00004613"/>
    </source>
</evidence>
<evidence type="ECO:0000256" key="3">
    <source>
        <dbReference type="ARBA" id="ARBA00022525"/>
    </source>
</evidence>
<evidence type="ECO:0000313" key="10">
    <source>
        <dbReference type="Proteomes" id="UP000289738"/>
    </source>
</evidence>
<proteinExistence type="inferred from homology"/>
<organism evidence="9 10">
    <name type="scientific">Arachis hypogaea</name>
    <name type="common">Peanut</name>
    <dbReference type="NCBI Taxonomy" id="3818"/>
    <lineage>
        <taxon>Eukaryota</taxon>
        <taxon>Viridiplantae</taxon>
        <taxon>Streptophyta</taxon>
        <taxon>Embryophyta</taxon>
        <taxon>Tracheophyta</taxon>
        <taxon>Spermatophyta</taxon>
        <taxon>Magnoliopsida</taxon>
        <taxon>eudicotyledons</taxon>
        <taxon>Gunneridae</taxon>
        <taxon>Pentapetalae</taxon>
        <taxon>rosids</taxon>
        <taxon>fabids</taxon>
        <taxon>Fabales</taxon>
        <taxon>Fabaceae</taxon>
        <taxon>Papilionoideae</taxon>
        <taxon>50 kb inversion clade</taxon>
        <taxon>dalbergioids sensu lato</taxon>
        <taxon>Dalbergieae</taxon>
        <taxon>Pterocarpus clade</taxon>
        <taxon>Arachis</taxon>
    </lineage>
</organism>
<protein>
    <recommendedName>
        <fullName evidence="11">GDSL esterase/lipase</fullName>
    </recommendedName>
</protein>
<comment type="subcellular location">
    <subcellularLocation>
        <location evidence="1">Secreted</location>
    </subcellularLocation>
</comment>
<feature type="chain" id="PRO_5019456649" description="GDSL esterase/lipase" evidence="8">
    <location>
        <begin position="32"/>
        <end position="369"/>
    </location>
</feature>
<reference evidence="9 10" key="1">
    <citation type="submission" date="2019-01" db="EMBL/GenBank/DDBJ databases">
        <title>Sequencing of cultivated peanut Arachis hypogaea provides insights into genome evolution and oil improvement.</title>
        <authorList>
            <person name="Chen X."/>
        </authorList>
    </citation>
    <scope>NUCLEOTIDE SEQUENCE [LARGE SCALE GENOMIC DNA]</scope>
    <source>
        <strain evidence="10">cv. Fuhuasheng</strain>
        <tissue evidence="9">Leaves</tissue>
    </source>
</reference>
<evidence type="ECO:0000256" key="7">
    <source>
        <dbReference type="ARBA" id="ARBA00023098"/>
    </source>
</evidence>
<keyword evidence="5" id="KW-0378">Hydrolase</keyword>
<dbReference type="Proteomes" id="UP000289738">
    <property type="component" value="Chromosome B10"/>
</dbReference>
<evidence type="ECO:0008006" key="11">
    <source>
        <dbReference type="Google" id="ProtNLM"/>
    </source>
</evidence>
<keyword evidence="4 8" id="KW-0732">Signal</keyword>
<dbReference type="PANTHER" id="PTHR45650:SF77">
    <property type="entry name" value="GDSL-LIKE LIPASE_ACYLHYDROLASE"/>
    <property type="match status" value="1"/>
</dbReference>
<dbReference type="SMR" id="A0A444WX35"/>